<feature type="non-terminal residue" evidence="1">
    <location>
        <position position="1"/>
    </location>
</feature>
<sequence>QNAETRSNGAALGRPMMLFLTPVLNTPGAAGFSAQDATVQEAEHKPAVAFI</sequence>
<evidence type="ECO:0000313" key="1">
    <source>
        <dbReference type="EMBL" id="MEQ2159405.1"/>
    </source>
</evidence>
<protein>
    <submittedName>
        <fullName evidence="1">Uncharacterized protein</fullName>
    </submittedName>
</protein>
<organism evidence="1 2">
    <name type="scientific">Goodea atripinnis</name>
    <dbReference type="NCBI Taxonomy" id="208336"/>
    <lineage>
        <taxon>Eukaryota</taxon>
        <taxon>Metazoa</taxon>
        <taxon>Chordata</taxon>
        <taxon>Craniata</taxon>
        <taxon>Vertebrata</taxon>
        <taxon>Euteleostomi</taxon>
        <taxon>Actinopterygii</taxon>
        <taxon>Neopterygii</taxon>
        <taxon>Teleostei</taxon>
        <taxon>Neoteleostei</taxon>
        <taxon>Acanthomorphata</taxon>
        <taxon>Ovalentaria</taxon>
        <taxon>Atherinomorphae</taxon>
        <taxon>Cyprinodontiformes</taxon>
        <taxon>Goodeidae</taxon>
        <taxon>Goodea</taxon>
    </lineage>
</organism>
<gene>
    <name evidence="1" type="ORF">GOODEAATRI_022512</name>
</gene>
<accession>A0ABV0MJX0</accession>
<dbReference type="EMBL" id="JAHRIO010002311">
    <property type="protein sequence ID" value="MEQ2159405.1"/>
    <property type="molecule type" value="Genomic_DNA"/>
</dbReference>
<reference evidence="1 2" key="1">
    <citation type="submission" date="2021-06" db="EMBL/GenBank/DDBJ databases">
        <authorList>
            <person name="Palmer J.M."/>
        </authorList>
    </citation>
    <scope>NUCLEOTIDE SEQUENCE [LARGE SCALE GENOMIC DNA]</scope>
    <source>
        <strain evidence="1 2">GA_2019</strain>
        <tissue evidence="1">Muscle</tissue>
    </source>
</reference>
<name>A0ABV0MJX0_9TELE</name>
<evidence type="ECO:0000313" key="2">
    <source>
        <dbReference type="Proteomes" id="UP001476798"/>
    </source>
</evidence>
<proteinExistence type="predicted"/>
<dbReference type="Proteomes" id="UP001476798">
    <property type="component" value="Unassembled WGS sequence"/>
</dbReference>
<comment type="caution">
    <text evidence="1">The sequence shown here is derived from an EMBL/GenBank/DDBJ whole genome shotgun (WGS) entry which is preliminary data.</text>
</comment>
<keyword evidence="2" id="KW-1185">Reference proteome</keyword>